<dbReference type="PROSITE" id="PS50092">
    <property type="entry name" value="TSP1"/>
    <property type="match status" value="6"/>
</dbReference>
<dbReference type="PROSITE" id="PS50900">
    <property type="entry name" value="PLAC"/>
    <property type="match status" value="1"/>
</dbReference>
<keyword evidence="3" id="KW-0732">Signal</keyword>
<accession>A0AAD9J521</accession>
<dbReference type="SMART" id="SM00209">
    <property type="entry name" value="TSP1"/>
    <property type="match status" value="8"/>
</dbReference>
<dbReference type="InterPro" id="IPR013783">
    <property type="entry name" value="Ig-like_fold"/>
</dbReference>
<dbReference type="InterPro" id="IPR036179">
    <property type="entry name" value="Ig-like_dom_sf"/>
</dbReference>
<evidence type="ECO:0000313" key="7">
    <source>
        <dbReference type="EMBL" id="KAK2146181.1"/>
    </source>
</evidence>
<gene>
    <name evidence="7" type="ORF">LSH36_626g03013</name>
</gene>
<evidence type="ECO:0000259" key="6">
    <source>
        <dbReference type="PROSITE" id="PS50900"/>
    </source>
</evidence>
<sequence>MLLYLMNYIITPMAMMMGDREMENWYQVLPVDTDDRWSSWSTWSECSRTCDGGAAYQIRHRIEENKTSCVGETIRYKTCNNEQCQSYDDVPYRGVNYKWQPYYDQDDPCSLQCTAEGSQLRLVLAPKTLGCDHVLGSVAKEDICGVCGGDGSSCLQKQRPKNGHPVTSSSAFVWEQSEYSPCSVSCGVGEQVSTPVCVDTKTGRVVFPTYCDRTTRPVRRMRVCTQPSCHPTMCQWFSLYTLCSCVFIQCSVTCGRGVQYREVICKPTKSHNCSLDDKPITKLQCDAGVNCVKPKDEENLSERRPQITKLDNRPKLQVVEANDPSPTNLFFQVGKEPAILPQPLLPIHPPDGAEQINWETGSGFWDADTADNDAMKALLSKPAALFSDSGNEITLSTTPTFVTSTWSECSNTCGTGLRNRRVLCRVYVEFAGTVQTLPDNECIGPKPAETEICKRRSCDHVSPLEKDVYIWSFTGYGPCNATCIGGYKNATFSCKRVRDFATVSSHYCQHIHLPDMEPQRCNVIPCTPQWQAYPTGPCSALCGGGYQIQRILCVRRYGWGREDIQIIKSQYCLTKEEPPKKIVCNTQPCPPSWRVGPWSKCSKTCGNGSQTRDVICEQKLGPGVAEELMNERLCVGVKPATTRYCDLPRCPGRSYKEYIIADNSWLVQMAPLSKIYIDVGGRATVLPRTTVKVRCRVRKINRKLIIWKRDGVVVPEKGRIRRSRKGLLLIRKSRPTDTGLYTCEAGYASQNITILFHSLDSAAGKLAERRHMIARLGKFYSDARISDAKASLVAIEKQFRHWSAIPFHYVTTEWSECSKSCGGAGLQNRRISCDLVLPSYYFIVRDEFCMNRGLEKPADSRDCGFEKCPHWECSKTCGGKGFKTRAINCIWALTGKPAGDNCKYIRRPELRKECNSPKTCVTGCRDRSKYCSLIPRLNFCRFKQYSEECCESCAAHEEYEKHQMRMRKRV</sequence>
<keyword evidence="8" id="KW-1185">Reference proteome</keyword>
<dbReference type="PANTHER" id="PTHR13723:SF313">
    <property type="entry name" value="PEPTIDASE M12B DOMAIN-CONTAINING PROTEIN"/>
    <property type="match status" value="1"/>
</dbReference>
<dbReference type="Pfam" id="PF08686">
    <property type="entry name" value="PLAC"/>
    <property type="match status" value="1"/>
</dbReference>
<evidence type="ECO:0000256" key="3">
    <source>
        <dbReference type="ARBA" id="ARBA00022729"/>
    </source>
</evidence>
<reference evidence="7" key="1">
    <citation type="journal article" date="2023" name="Mol. Biol. Evol.">
        <title>Third-Generation Sequencing Reveals the Adaptive Role of the Epigenome in Three Deep-Sea Polychaetes.</title>
        <authorList>
            <person name="Perez M."/>
            <person name="Aroh O."/>
            <person name="Sun Y."/>
            <person name="Lan Y."/>
            <person name="Juniper S.K."/>
            <person name="Young C.R."/>
            <person name="Angers B."/>
            <person name="Qian P.Y."/>
        </authorList>
    </citation>
    <scope>NUCLEOTIDE SEQUENCE</scope>
    <source>
        <strain evidence="7">P08H-3</strain>
    </source>
</reference>
<evidence type="ECO:0000256" key="1">
    <source>
        <dbReference type="ARBA" id="ARBA00004613"/>
    </source>
</evidence>
<organism evidence="7 8">
    <name type="scientific">Paralvinella palmiformis</name>
    <dbReference type="NCBI Taxonomy" id="53620"/>
    <lineage>
        <taxon>Eukaryota</taxon>
        <taxon>Metazoa</taxon>
        <taxon>Spiralia</taxon>
        <taxon>Lophotrochozoa</taxon>
        <taxon>Annelida</taxon>
        <taxon>Polychaeta</taxon>
        <taxon>Sedentaria</taxon>
        <taxon>Canalipalpata</taxon>
        <taxon>Terebellida</taxon>
        <taxon>Terebelliformia</taxon>
        <taxon>Alvinellidae</taxon>
        <taxon>Paralvinella</taxon>
    </lineage>
</organism>
<evidence type="ECO:0000259" key="5">
    <source>
        <dbReference type="PROSITE" id="PS50835"/>
    </source>
</evidence>
<protein>
    <recommendedName>
        <fullName evidence="9">ADAMTS-like protein 3</fullName>
    </recommendedName>
</protein>
<dbReference type="InterPro" id="IPR007110">
    <property type="entry name" value="Ig-like_dom"/>
</dbReference>
<dbReference type="InterPro" id="IPR003599">
    <property type="entry name" value="Ig_sub"/>
</dbReference>
<dbReference type="InterPro" id="IPR013151">
    <property type="entry name" value="Immunoglobulin_dom"/>
</dbReference>
<dbReference type="SUPFAM" id="SSF82895">
    <property type="entry name" value="TSP-1 type 1 repeat"/>
    <property type="match status" value="7"/>
</dbReference>
<comment type="subcellular location">
    <subcellularLocation>
        <location evidence="1">Secreted</location>
    </subcellularLocation>
</comment>
<evidence type="ECO:0008006" key="9">
    <source>
        <dbReference type="Google" id="ProtNLM"/>
    </source>
</evidence>
<evidence type="ECO:0000313" key="8">
    <source>
        <dbReference type="Proteomes" id="UP001208570"/>
    </source>
</evidence>
<dbReference type="Proteomes" id="UP001208570">
    <property type="component" value="Unassembled WGS sequence"/>
</dbReference>
<dbReference type="GO" id="GO:0005576">
    <property type="term" value="C:extracellular region"/>
    <property type="evidence" value="ECO:0007669"/>
    <property type="project" value="UniProtKB-SubCell"/>
</dbReference>
<dbReference type="InterPro" id="IPR036383">
    <property type="entry name" value="TSP1_rpt_sf"/>
</dbReference>
<proteinExistence type="predicted"/>
<comment type="caution">
    <text evidence="7">The sequence shown here is derived from an EMBL/GenBank/DDBJ whole genome shotgun (WGS) entry which is preliminary data.</text>
</comment>
<name>A0AAD9J521_9ANNE</name>
<dbReference type="Pfam" id="PF19030">
    <property type="entry name" value="TSP1_ADAMTS"/>
    <property type="match status" value="8"/>
</dbReference>
<evidence type="ECO:0000256" key="4">
    <source>
        <dbReference type="ARBA" id="ARBA00022737"/>
    </source>
</evidence>
<dbReference type="PANTHER" id="PTHR13723">
    <property type="entry name" value="ADAMTS A DISINTEGRIN AND METALLOPROTEASE WITH THROMBOSPONDIN MOTIFS PROTEASE"/>
    <property type="match status" value="1"/>
</dbReference>
<feature type="domain" description="PLAC" evidence="6">
    <location>
        <begin position="920"/>
        <end position="957"/>
    </location>
</feature>
<dbReference type="Gene3D" id="2.20.100.10">
    <property type="entry name" value="Thrombospondin type-1 (TSP1) repeat"/>
    <property type="match status" value="6"/>
</dbReference>
<dbReference type="Gene3D" id="2.60.40.10">
    <property type="entry name" value="Immunoglobulins"/>
    <property type="match status" value="1"/>
</dbReference>
<dbReference type="SUPFAM" id="SSF48726">
    <property type="entry name" value="Immunoglobulin"/>
    <property type="match status" value="1"/>
</dbReference>
<evidence type="ECO:0000256" key="2">
    <source>
        <dbReference type="ARBA" id="ARBA00022525"/>
    </source>
</evidence>
<keyword evidence="2" id="KW-0964">Secreted</keyword>
<dbReference type="InterPro" id="IPR010909">
    <property type="entry name" value="PLAC"/>
</dbReference>
<dbReference type="Pfam" id="PF00090">
    <property type="entry name" value="TSP_1"/>
    <property type="match status" value="1"/>
</dbReference>
<dbReference type="Pfam" id="PF00047">
    <property type="entry name" value="ig"/>
    <property type="match status" value="1"/>
</dbReference>
<dbReference type="InterPro" id="IPR050439">
    <property type="entry name" value="ADAMTS_ADAMTS-like"/>
</dbReference>
<dbReference type="PROSITE" id="PS50835">
    <property type="entry name" value="IG_LIKE"/>
    <property type="match status" value="1"/>
</dbReference>
<dbReference type="AlphaFoldDB" id="A0AAD9J521"/>
<dbReference type="SMART" id="SM00409">
    <property type="entry name" value="IG"/>
    <property type="match status" value="1"/>
</dbReference>
<dbReference type="InterPro" id="IPR000884">
    <property type="entry name" value="TSP1_rpt"/>
</dbReference>
<feature type="domain" description="Ig-like" evidence="5">
    <location>
        <begin position="671"/>
        <end position="753"/>
    </location>
</feature>
<keyword evidence="4" id="KW-0677">Repeat</keyword>
<dbReference type="EMBL" id="JAODUP010000626">
    <property type="protein sequence ID" value="KAK2146181.1"/>
    <property type="molecule type" value="Genomic_DNA"/>
</dbReference>